<keyword evidence="4" id="KW-1185">Reference proteome</keyword>
<dbReference type="EMBL" id="BMZG01000006">
    <property type="protein sequence ID" value="GHA73762.1"/>
    <property type="molecule type" value="Genomic_DNA"/>
</dbReference>
<dbReference type="SUPFAM" id="SSF53933">
    <property type="entry name" value="Microbial ribonucleases"/>
    <property type="match status" value="1"/>
</dbReference>
<evidence type="ECO:0000256" key="2">
    <source>
        <dbReference type="ARBA" id="ARBA00022801"/>
    </source>
</evidence>
<evidence type="ECO:0000313" key="3">
    <source>
        <dbReference type="EMBL" id="GHA73762.1"/>
    </source>
</evidence>
<dbReference type="GO" id="GO:0004521">
    <property type="term" value="F:RNA endonuclease activity"/>
    <property type="evidence" value="ECO:0007669"/>
    <property type="project" value="InterPro"/>
</dbReference>
<organism evidence="3 4">
    <name type="scientific">Formosimonas limnophila</name>
    <dbReference type="NCBI Taxonomy" id="1384487"/>
    <lineage>
        <taxon>Bacteria</taxon>
        <taxon>Pseudomonadati</taxon>
        <taxon>Pseudomonadota</taxon>
        <taxon>Betaproteobacteria</taxon>
        <taxon>Burkholderiales</taxon>
        <taxon>Burkholderiaceae</taxon>
        <taxon>Formosimonas</taxon>
    </lineage>
</organism>
<keyword evidence="2" id="KW-0378">Hydrolase</keyword>
<dbReference type="AlphaFoldDB" id="A0A8J3CN38"/>
<accession>A0A8J3CN38</accession>
<comment type="caution">
    <text evidence="3">The sequence shown here is derived from an EMBL/GenBank/DDBJ whole genome shotgun (WGS) entry which is preliminary data.</text>
</comment>
<protein>
    <submittedName>
        <fullName evidence="3">Uncharacterized protein</fullName>
    </submittedName>
</protein>
<dbReference type="InterPro" id="IPR000026">
    <property type="entry name" value="N1-like"/>
</dbReference>
<evidence type="ECO:0000256" key="1">
    <source>
        <dbReference type="ARBA" id="ARBA00022722"/>
    </source>
</evidence>
<dbReference type="Gene3D" id="3.10.450.30">
    <property type="entry name" value="Microbial ribonucleases"/>
    <property type="match status" value="1"/>
</dbReference>
<dbReference type="GO" id="GO:0003723">
    <property type="term" value="F:RNA binding"/>
    <property type="evidence" value="ECO:0007669"/>
    <property type="project" value="InterPro"/>
</dbReference>
<dbReference type="Pfam" id="PF00545">
    <property type="entry name" value="Ribonuclease"/>
    <property type="match status" value="1"/>
</dbReference>
<dbReference type="InterPro" id="IPR016191">
    <property type="entry name" value="Ribonuclease/ribotoxin"/>
</dbReference>
<keyword evidence="1" id="KW-0540">Nuclease</keyword>
<sequence>MTSPVVDESKSPMANGLIEYARLPREAQSVIQIIKARGRFPYSKDGSVFGNREGLLPKQPRGYYQEYTVKTPKVDNRGARRIVAGKGKTGDVATSGEYYYTADHYRTFYRVVEK</sequence>
<gene>
    <name evidence="3" type="ORF">GCM10009007_13580</name>
</gene>
<evidence type="ECO:0000313" key="4">
    <source>
        <dbReference type="Proteomes" id="UP000614287"/>
    </source>
</evidence>
<name>A0A8J3CN38_9BURK</name>
<reference evidence="3" key="1">
    <citation type="journal article" date="2014" name="Int. J. Syst. Evol. Microbiol.">
        <title>Complete genome sequence of Corynebacterium casei LMG S-19264T (=DSM 44701T), isolated from a smear-ripened cheese.</title>
        <authorList>
            <consortium name="US DOE Joint Genome Institute (JGI-PGF)"/>
            <person name="Walter F."/>
            <person name="Albersmeier A."/>
            <person name="Kalinowski J."/>
            <person name="Ruckert C."/>
        </authorList>
    </citation>
    <scope>NUCLEOTIDE SEQUENCE</scope>
    <source>
        <strain evidence="3">KCTC 32501</strain>
    </source>
</reference>
<reference evidence="3" key="2">
    <citation type="submission" date="2020-09" db="EMBL/GenBank/DDBJ databases">
        <authorList>
            <person name="Sun Q."/>
            <person name="Kim S."/>
        </authorList>
    </citation>
    <scope>NUCLEOTIDE SEQUENCE</scope>
    <source>
        <strain evidence="3">KCTC 32501</strain>
    </source>
</reference>
<dbReference type="Proteomes" id="UP000614287">
    <property type="component" value="Unassembled WGS sequence"/>
</dbReference>
<dbReference type="GO" id="GO:0016787">
    <property type="term" value="F:hydrolase activity"/>
    <property type="evidence" value="ECO:0007669"/>
    <property type="project" value="UniProtKB-KW"/>
</dbReference>
<proteinExistence type="predicted"/>